<evidence type="ECO:0000256" key="2">
    <source>
        <dbReference type="ARBA" id="ARBA00022448"/>
    </source>
</evidence>
<dbReference type="Gene3D" id="3.40.190.10">
    <property type="entry name" value="Periplasmic binding protein-like II"/>
    <property type="match status" value="2"/>
</dbReference>
<evidence type="ECO:0000256" key="4">
    <source>
        <dbReference type="SAM" id="MobiDB-lite"/>
    </source>
</evidence>
<protein>
    <submittedName>
        <fullName evidence="6">ABC transporter substrate-binding protein</fullName>
    </submittedName>
</protein>
<keyword evidence="7" id="KW-1185">Reference proteome</keyword>
<keyword evidence="3" id="KW-0732">Signal</keyword>
<evidence type="ECO:0000313" key="7">
    <source>
        <dbReference type="Proteomes" id="UP001596306"/>
    </source>
</evidence>
<keyword evidence="5" id="KW-0472">Membrane</keyword>
<sequence length="456" mass="48586">MSGKITYRSSTRTSSRVFHQESGGPSGPPSTQRSVMKHARMYAVGAVLAVASTALVGCSGGASPDAGKEGRGPITFAQGKDTTGKLQTIIDDWNDEHPDEKVTFVELPESANDQRTALVQDFQAGAGTYDVAGLDVVWTAEFAARDWLVPLDGVDTSGLFESTVDSGTYDGKLYAAPYNTNAGFLYYRTDLIDTPPTTWAELEGDCAVAVTAGIDCYAGQFAQYEGLTVNFSEAVNSAGGTVIDDGGNVTLDTPEAKAGLQFLVDGFENGTIPDEAVTYQEEEGRRAFQAGKLLFLRNWPYVYGLATQDGADSVVQDKIGIAPLPGADSPGASTLGGYNLAISKASKNQETAKDFITYMESEGVQKKLLTDLSLPPVRSALYDDAELQKQVPYLATLKEALENAVPRPKAVSYNELSTLISENVYKALQGAINGNVSVDETLSKLQDGLQKIVDSQ</sequence>
<feature type="transmembrane region" description="Helical" evidence="5">
    <location>
        <begin position="41"/>
        <end position="62"/>
    </location>
</feature>
<feature type="compositionally biased region" description="Low complexity" evidence="4">
    <location>
        <begin position="1"/>
        <end position="16"/>
    </location>
</feature>
<comment type="caution">
    <text evidence="6">The sequence shown here is derived from an EMBL/GenBank/DDBJ whole genome shotgun (WGS) entry which is preliminary data.</text>
</comment>
<dbReference type="PANTHER" id="PTHR30061:SF50">
    <property type="entry name" value="MALTOSE_MALTODEXTRIN-BINDING PERIPLASMIC PROTEIN"/>
    <property type="match status" value="1"/>
</dbReference>
<accession>A0ABW1VDC9</accession>
<reference evidence="7" key="1">
    <citation type="journal article" date="2019" name="Int. J. Syst. Evol. Microbiol.">
        <title>The Global Catalogue of Microorganisms (GCM) 10K type strain sequencing project: providing services to taxonomists for standard genome sequencing and annotation.</title>
        <authorList>
            <consortium name="The Broad Institute Genomics Platform"/>
            <consortium name="The Broad Institute Genome Sequencing Center for Infectious Disease"/>
            <person name="Wu L."/>
            <person name="Ma J."/>
        </authorList>
    </citation>
    <scope>NUCLEOTIDE SEQUENCE [LARGE SCALE GENOMIC DNA]</scope>
    <source>
        <strain evidence="7">CCUG 43304</strain>
    </source>
</reference>
<gene>
    <name evidence="6" type="ORF">ACFQB0_02095</name>
</gene>
<keyword evidence="5" id="KW-1133">Transmembrane helix</keyword>
<evidence type="ECO:0000256" key="5">
    <source>
        <dbReference type="SAM" id="Phobius"/>
    </source>
</evidence>
<dbReference type="SUPFAM" id="SSF53850">
    <property type="entry name" value="Periplasmic binding protein-like II"/>
    <property type="match status" value="1"/>
</dbReference>
<dbReference type="EMBL" id="JBHSTP010000001">
    <property type="protein sequence ID" value="MFC6354907.1"/>
    <property type="molecule type" value="Genomic_DNA"/>
</dbReference>
<comment type="similarity">
    <text evidence="1">Belongs to the bacterial solute-binding protein 1 family.</text>
</comment>
<dbReference type="InterPro" id="IPR006059">
    <property type="entry name" value="SBP"/>
</dbReference>
<keyword evidence="2" id="KW-0813">Transport</keyword>
<proteinExistence type="inferred from homology"/>
<name>A0ABW1VDC9_9MICO</name>
<evidence type="ECO:0000256" key="3">
    <source>
        <dbReference type="ARBA" id="ARBA00022729"/>
    </source>
</evidence>
<keyword evidence="5" id="KW-0812">Transmembrane</keyword>
<evidence type="ECO:0000313" key="6">
    <source>
        <dbReference type="EMBL" id="MFC6354907.1"/>
    </source>
</evidence>
<evidence type="ECO:0000256" key="1">
    <source>
        <dbReference type="ARBA" id="ARBA00008520"/>
    </source>
</evidence>
<dbReference type="CDD" id="cd14750">
    <property type="entry name" value="PBP2_TMBP"/>
    <property type="match status" value="1"/>
</dbReference>
<dbReference type="RefSeq" id="WP_386726980.1">
    <property type="nucleotide sequence ID" value="NZ_JBHSTP010000001.1"/>
</dbReference>
<dbReference type="Proteomes" id="UP001596306">
    <property type="component" value="Unassembled WGS sequence"/>
</dbReference>
<feature type="region of interest" description="Disordered" evidence="4">
    <location>
        <begin position="1"/>
        <end position="34"/>
    </location>
</feature>
<dbReference type="Pfam" id="PF01547">
    <property type="entry name" value="SBP_bac_1"/>
    <property type="match status" value="1"/>
</dbReference>
<dbReference type="PANTHER" id="PTHR30061">
    <property type="entry name" value="MALTOSE-BINDING PERIPLASMIC PROTEIN"/>
    <property type="match status" value="1"/>
</dbReference>
<organism evidence="6 7">
    <name type="scientific">Luethyella okanaganae</name>
    <dbReference type="NCBI Taxonomy" id="69372"/>
    <lineage>
        <taxon>Bacteria</taxon>
        <taxon>Bacillati</taxon>
        <taxon>Actinomycetota</taxon>
        <taxon>Actinomycetes</taxon>
        <taxon>Micrococcales</taxon>
        <taxon>Microbacteriaceae</taxon>
        <taxon>Luethyella</taxon>
    </lineage>
</organism>